<dbReference type="HOGENOM" id="CLU_1395358_0_0_5"/>
<feature type="domain" description="DUF6036" evidence="1">
    <location>
        <begin position="25"/>
        <end position="168"/>
    </location>
</feature>
<sequence length="195" mass="21418">MTGRPFRTRLDLERAVRALAVHFGTDRVFVIGSQSVLLGWPDAPFALRNSPEIDAYPANAGEWLKTSGIEASEEINALFGEGSQFHIAHGFYIDGVDETTAKLAPDWLDRAVVLDVDRPGGGRVRAIAPSTVDIIVSKLHRLAEKDRTYIRECNRVRPLDIPCTKRLLLSSGPDSAILARALAFLDGLTPVETDR</sequence>
<evidence type="ECO:0000313" key="2">
    <source>
        <dbReference type="EMBL" id="ACI99983.1"/>
    </source>
</evidence>
<dbReference type="eggNOG" id="ENOG5032VDB">
    <property type="taxonomic scope" value="Bacteria"/>
</dbReference>
<reference evidence="2 3" key="1">
    <citation type="journal article" date="2010" name="BMC Genomics">
        <title>Metabolic flexibility revealed in the genome of the cyst-forming alpha-1 proteobacterium Rhodospirillum centenum.</title>
        <authorList>
            <person name="Lu Y.K."/>
            <person name="Marden J."/>
            <person name="Han M."/>
            <person name="Swingley W.D."/>
            <person name="Mastrian S.D."/>
            <person name="Chowdhury S.R."/>
            <person name="Hao J."/>
            <person name="Helmy T."/>
            <person name="Kim S."/>
            <person name="Kurdoglu A.A."/>
            <person name="Matthies H.J."/>
            <person name="Rollo D."/>
            <person name="Stothard P."/>
            <person name="Blankenship R.E."/>
            <person name="Bauer C.E."/>
            <person name="Touchman J.W."/>
        </authorList>
    </citation>
    <scope>NUCLEOTIDE SEQUENCE [LARGE SCALE GENOMIC DNA]</scope>
    <source>
        <strain evidence="3">ATCC 51521 / SW</strain>
    </source>
</reference>
<dbReference type="RefSeq" id="WP_012567765.1">
    <property type="nucleotide sequence ID" value="NC_011420.2"/>
</dbReference>
<dbReference type="KEGG" id="rce:RC1_2603"/>
<dbReference type="Pfam" id="PF19502">
    <property type="entry name" value="DUF6036"/>
    <property type="match status" value="1"/>
</dbReference>
<name>B6IUA6_RHOCS</name>
<dbReference type="Proteomes" id="UP000001591">
    <property type="component" value="Chromosome"/>
</dbReference>
<organism evidence="2 3">
    <name type="scientific">Rhodospirillum centenum (strain ATCC 51521 / SW)</name>
    <dbReference type="NCBI Taxonomy" id="414684"/>
    <lineage>
        <taxon>Bacteria</taxon>
        <taxon>Pseudomonadati</taxon>
        <taxon>Pseudomonadota</taxon>
        <taxon>Alphaproteobacteria</taxon>
        <taxon>Rhodospirillales</taxon>
        <taxon>Rhodospirillaceae</taxon>
        <taxon>Rhodospirillum</taxon>
    </lineage>
</organism>
<proteinExistence type="predicted"/>
<keyword evidence="3" id="KW-1185">Reference proteome</keyword>
<dbReference type="EMBL" id="CP000613">
    <property type="protein sequence ID" value="ACI99983.1"/>
    <property type="molecule type" value="Genomic_DNA"/>
</dbReference>
<gene>
    <name evidence="2" type="ordered locus">RC1_2603</name>
</gene>
<dbReference type="InterPro" id="IPR045792">
    <property type="entry name" value="DUF6036"/>
</dbReference>
<accession>B6IUA6</accession>
<evidence type="ECO:0000313" key="3">
    <source>
        <dbReference type="Proteomes" id="UP000001591"/>
    </source>
</evidence>
<dbReference type="AlphaFoldDB" id="B6IUA6"/>
<evidence type="ECO:0000259" key="1">
    <source>
        <dbReference type="Pfam" id="PF19502"/>
    </source>
</evidence>
<dbReference type="STRING" id="414684.RC1_2603"/>
<protein>
    <recommendedName>
        <fullName evidence="1">DUF6036 domain-containing protein</fullName>
    </recommendedName>
</protein>